<organism evidence="3">
    <name type="scientific">Onchocerca flexuosa</name>
    <dbReference type="NCBI Taxonomy" id="387005"/>
    <lineage>
        <taxon>Eukaryota</taxon>
        <taxon>Metazoa</taxon>
        <taxon>Ecdysozoa</taxon>
        <taxon>Nematoda</taxon>
        <taxon>Chromadorea</taxon>
        <taxon>Rhabditida</taxon>
        <taxon>Spirurina</taxon>
        <taxon>Spiruromorpha</taxon>
        <taxon>Filarioidea</taxon>
        <taxon>Onchocercidae</taxon>
        <taxon>Onchocerca</taxon>
    </lineage>
</organism>
<evidence type="ECO:0000313" key="3">
    <source>
        <dbReference type="WBParaSite" id="OFLC_0001600001-mRNA-1"/>
    </source>
</evidence>
<gene>
    <name evidence="1" type="ORF">OFLC_LOCUS15987</name>
</gene>
<protein>
    <submittedName>
        <fullName evidence="1 3">Uncharacterized protein</fullName>
    </submittedName>
</protein>
<reference evidence="3" key="1">
    <citation type="submission" date="2016-06" db="UniProtKB">
        <authorList>
            <consortium name="WormBaseParasite"/>
        </authorList>
    </citation>
    <scope>IDENTIFICATION</scope>
</reference>
<name>A0A183I8C5_9BILA</name>
<dbReference type="STRING" id="387005.A0A183I8C5"/>
<dbReference type="Proteomes" id="UP000267606">
    <property type="component" value="Unassembled WGS sequence"/>
</dbReference>
<evidence type="ECO:0000313" key="2">
    <source>
        <dbReference type="Proteomes" id="UP000267606"/>
    </source>
</evidence>
<keyword evidence="2" id="KW-1185">Reference proteome</keyword>
<dbReference type="AlphaFoldDB" id="A0A183I8C5"/>
<proteinExistence type="predicted"/>
<dbReference type="WBParaSite" id="OFLC_0001600001-mRNA-1">
    <property type="protein sequence ID" value="OFLC_0001600001-mRNA-1"/>
    <property type="gene ID" value="OFLC_0001600001"/>
</dbReference>
<reference evidence="1 2" key="2">
    <citation type="submission" date="2018-11" db="EMBL/GenBank/DDBJ databases">
        <authorList>
            <consortium name="Pathogen Informatics"/>
        </authorList>
    </citation>
    <scope>NUCLEOTIDE SEQUENCE [LARGE SCALE GENOMIC DNA]</scope>
</reference>
<accession>A0A183I8C5</accession>
<evidence type="ECO:0000313" key="1">
    <source>
        <dbReference type="EMBL" id="VDP25637.1"/>
    </source>
</evidence>
<sequence>MLIAEESAFQVIFDTLISQCRKYLKTPDKTQFDFSARSYPHALRRALYMLCDQRYLLSVVPSEQEWTPRLRENFLCGCTSLIRFLSFMQEFIHNCLMIQLINELETAANRSSDYASKIVVE</sequence>
<dbReference type="EMBL" id="UZAJ01043476">
    <property type="protein sequence ID" value="VDP25637.1"/>
    <property type="molecule type" value="Genomic_DNA"/>
</dbReference>